<keyword evidence="1" id="KW-0472">Membrane</keyword>
<evidence type="ECO:0000313" key="3">
    <source>
        <dbReference type="Proteomes" id="UP000024404"/>
    </source>
</evidence>
<evidence type="ECO:0000313" key="2">
    <source>
        <dbReference type="EnsemblMetazoa" id="OVOC6453.1"/>
    </source>
</evidence>
<protein>
    <submittedName>
        <fullName evidence="2">Uncharacterized protein</fullName>
    </submittedName>
</protein>
<accession>A0A8R1Y082</accession>
<proteinExistence type="predicted"/>
<keyword evidence="1" id="KW-1133">Transmembrane helix</keyword>
<dbReference type="EMBL" id="CMVM020000172">
    <property type="status" value="NOT_ANNOTATED_CDS"/>
    <property type="molecule type" value="Genomic_DNA"/>
</dbReference>
<feature type="transmembrane region" description="Helical" evidence="1">
    <location>
        <begin position="39"/>
        <end position="62"/>
    </location>
</feature>
<keyword evidence="3" id="KW-1185">Reference proteome</keyword>
<evidence type="ECO:0000256" key="1">
    <source>
        <dbReference type="SAM" id="Phobius"/>
    </source>
</evidence>
<reference evidence="2" key="2">
    <citation type="submission" date="2022-06" db="UniProtKB">
        <authorList>
            <consortium name="EnsemblMetazoa"/>
        </authorList>
    </citation>
    <scope>IDENTIFICATION</scope>
</reference>
<reference evidence="3" key="1">
    <citation type="submission" date="2013-10" db="EMBL/GenBank/DDBJ databases">
        <title>Genome sequencing of Onchocerca volvulus.</title>
        <authorList>
            <person name="Cotton J."/>
            <person name="Tsai J."/>
            <person name="Stanley E."/>
            <person name="Tracey A."/>
            <person name="Holroyd N."/>
            <person name="Lustigman S."/>
            <person name="Berriman M."/>
        </authorList>
    </citation>
    <scope>NUCLEOTIDE SEQUENCE</scope>
</reference>
<keyword evidence="1" id="KW-0812">Transmembrane</keyword>
<dbReference type="EnsemblMetazoa" id="OVOC6453.1">
    <property type="protein sequence ID" value="OVOC6453.1"/>
    <property type="gene ID" value="WBGene00243262"/>
</dbReference>
<dbReference type="Proteomes" id="UP000024404">
    <property type="component" value="Unassembled WGS sequence"/>
</dbReference>
<organism evidence="2 3">
    <name type="scientific">Onchocerca volvulus</name>
    <dbReference type="NCBI Taxonomy" id="6282"/>
    <lineage>
        <taxon>Eukaryota</taxon>
        <taxon>Metazoa</taxon>
        <taxon>Ecdysozoa</taxon>
        <taxon>Nematoda</taxon>
        <taxon>Chromadorea</taxon>
        <taxon>Rhabditida</taxon>
        <taxon>Spirurina</taxon>
        <taxon>Spiruromorpha</taxon>
        <taxon>Filarioidea</taxon>
        <taxon>Onchocercidae</taxon>
        <taxon>Onchocerca</taxon>
    </lineage>
</organism>
<name>A0A8R1Y082_ONCVO</name>
<sequence length="99" mass="11090">MARKIFGCRKRVKIQQCETDQKATSHSEVTSVFPSLPDYLLYALLASGALITAALLFIIICIRIRNDSAEKNASRMPSWLGQIIITCRNLHLLNTNLVT</sequence>
<dbReference type="AlphaFoldDB" id="A0A8R1Y082"/>